<dbReference type="InterPro" id="IPR029063">
    <property type="entry name" value="SAM-dependent_MTases_sf"/>
</dbReference>
<evidence type="ECO:0000256" key="6">
    <source>
        <dbReference type="ARBA" id="ARBA00022691"/>
    </source>
</evidence>
<proteinExistence type="inferred from homology"/>
<sequence length="302" mass="33380">MQVRPPKLSAPIDLERVRALFSRPERLRNAEFLRREIAARMHERLQLVRLAPQRVLDAGCGGGADLATLQKAYAAAQVIGLDASVPMLKTIDTQGARGLNRLISKLLPAKSGIDLVCGDFADLPLGAASVDLVWSNLALHWHPQPDRVFAEWRRVLRVNGLMMFSCLGPDSLQEVRSAFTDIDLAPHTLPFVDMHDFGDQLVEAGFSTPVMDMEKITVTYDDPAKLLADVRALGGNPLSTVRKGLLSRSAREKLFTGLQKQRRADGRIGLTFEVIYGHAFKPEARVTKDGEAIIRFAPRTPK</sequence>
<keyword evidence="6 8" id="KW-0949">S-adenosyl-L-methionine</keyword>
<dbReference type="GO" id="GO:0009102">
    <property type="term" value="P:biotin biosynthetic process"/>
    <property type="evidence" value="ECO:0007669"/>
    <property type="project" value="UniProtKB-UniRule"/>
</dbReference>
<dbReference type="EC" id="2.1.1.197" evidence="3 8"/>
<evidence type="ECO:0000256" key="3">
    <source>
        <dbReference type="ARBA" id="ARBA00012327"/>
    </source>
</evidence>
<dbReference type="Pfam" id="PF08241">
    <property type="entry name" value="Methyltransf_11"/>
    <property type="match status" value="1"/>
</dbReference>
<name>A0A4P6L6G4_9BURK</name>
<keyword evidence="5 8" id="KW-0808">Transferase</keyword>
<dbReference type="SUPFAM" id="SSF53335">
    <property type="entry name" value="S-adenosyl-L-methionine-dependent methyltransferases"/>
    <property type="match status" value="1"/>
</dbReference>
<comment type="pathway">
    <text evidence="2 8">Cofactor biosynthesis; biotin biosynthesis.</text>
</comment>
<dbReference type="GO" id="GO:0102130">
    <property type="term" value="F:malonyl-CoA methyltransferase activity"/>
    <property type="evidence" value="ECO:0007669"/>
    <property type="project" value="UniProtKB-EC"/>
</dbReference>
<dbReference type="Proteomes" id="UP000290637">
    <property type="component" value="Chromosome"/>
</dbReference>
<evidence type="ECO:0000313" key="10">
    <source>
        <dbReference type="EMBL" id="QBE67167.1"/>
    </source>
</evidence>
<evidence type="ECO:0000313" key="11">
    <source>
        <dbReference type="Proteomes" id="UP000290637"/>
    </source>
</evidence>
<keyword evidence="7 8" id="KW-0093">Biotin biosynthesis</keyword>
<dbReference type="InterPro" id="IPR011814">
    <property type="entry name" value="BioC"/>
</dbReference>
<dbReference type="AlphaFoldDB" id="A0A4P6L6G4"/>
<evidence type="ECO:0000256" key="7">
    <source>
        <dbReference type="ARBA" id="ARBA00022756"/>
    </source>
</evidence>
<comment type="function">
    <text evidence="8">Converts the free carboxyl group of a malonyl-thioester to its methyl ester by transfer of a methyl group from S-adenosyl-L-methionine (SAM). It allows to synthesize pimeloyl-ACP via the fatty acid synthetic pathway.</text>
</comment>
<dbReference type="GO" id="GO:0010340">
    <property type="term" value="F:carboxyl-O-methyltransferase activity"/>
    <property type="evidence" value="ECO:0007669"/>
    <property type="project" value="UniProtKB-UniRule"/>
</dbReference>
<dbReference type="UniPathway" id="UPA00078"/>
<evidence type="ECO:0000256" key="2">
    <source>
        <dbReference type="ARBA" id="ARBA00004746"/>
    </source>
</evidence>
<dbReference type="GO" id="GO:0032259">
    <property type="term" value="P:methylation"/>
    <property type="evidence" value="ECO:0007669"/>
    <property type="project" value="UniProtKB-KW"/>
</dbReference>
<dbReference type="RefSeq" id="WP_130190273.1">
    <property type="nucleotide sequence ID" value="NZ_CP035913.1"/>
</dbReference>
<dbReference type="HAMAP" id="MF_00835">
    <property type="entry name" value="BioC"/>
    <property type="match status" value="1"/>
</dbReference>
<evidence type="ECO:0000259" key="9">
    <source>
        <dbReference type="Pfam" id="PF08241"/>
    </source>
</evidence>
<keyword evidence="11" id="KW-1185">Reference proteome</keyword>
<dbReference type="OrthoDB" id="9760689at2"/>
<dbReference type="PANTHER" id="PTHR13090:SF1">
    <property type="entry name" value="ARGININE-HYDROXYLASE NDUFAF5, MITOCHONDRIAL"/>
    <property type="match status" value="1"/>
</dbReference>
<comment type="catalytic activity">
    <reaction evidence="1 8">
        <text>malonyl-[ACP] + S-adenosyl-L-methionine = malonyl-[ACP] methyl ester + S-adenosyl-L-homocysteine</text>
        <dbReference type="Rhea" id="RHEA:17105"/>
        <dbReference type="Rhea" id="RHEA-COMP:9623"/>
        <dbReference type="Rhea" id="RHEA-COMP:9954"/>
        <dbReference type="ChEBI" id="CHEBI:57856"/>
        <dbReference type="ChEBI" id="CHEBI:59789"/>
        <dbReference type="ChEBI" id="CHEBI:78449"/>
        <dbReference type="ChEBI" id="CHEBI:78845"/>
        <dbReference type="EC" id="2.1.1.197"/>
    </reaction>
</comment>
<evidence type="ECO:0000256" key="1">
    <source>
        <dbReference type="ARBA" id="ARBA00000852"/>
    </source>
</evidence>
<protein>
    <recommendedName>
        <fullName evidence="3 8">Malonyl-[acyl-carrier protein] O-methyltransferase</fullName>
        <shortName evidence="8">Malonyl-ACP O-methyltransferase</shortName>
        <ecNumber evidence="3 8">2.1.1.197</ecNumber>
    </recommendedName>
    <alternativeName>
        <fullName evidence="8">Biotin synthesis protein BioC</fullName>
    </alternativeName>
</protein>
<dbReference type="GO" id="GO:0008757">
    <property type="term" value="F:S-adenosylmethionine-dependent methyltransferase activity"/>
    <property type="evidence" value="ECO:0007669"/>
    <property type="project" value="InterPro"/>
</dbReference>
<evidence type="ECO:0000256" key="5">
    <source>
        <dbReference type="ARBA" id="ARBA00022679"/>
    </source>
</evidence>
<dbReference type="PANTHER" id="PTHR13090">
    <property type="entry name" value="ARGININE-HYDROXYLASE NDUFAF5, MITOCHONDRIAL"/>
    <property type="match status" value="1"/>
</dbReference>
<dbReference type="KEGG" id="plue:EWM63_08415"/>
<evidence type="ECO:0000256" key="4">
    <source>
        <dbReference type="ARBA" id="ARBA00022603"/>
    </source>
</evidence>
<feature type="domain" description="Methyltransferase type 11" evidence="9">
    <location>
        <begin position="56"/>
        <end position="164"/>
    </location>
</feature>
<organism evidence="10 11">
    <name type="scientific">Pseudoduganella lutea</name>
    <dbReference type="NCBI Taxonomy" id="321985"/>
    <lineage>
        <taxon>Bacteria</taxon>
        <taxon>Pseudomonadati</taxon>
        <taxon>Pseudomonadota</taxon>
        <taxon>Betaproteobacteria</taxon>
        <taxon>Burkholderiales</taxon>
        <taxon>Oxalobacteraceae</taxon>
        <taxon>Telluria group</taxon>
        <taxon>Pseudoduganella</taxon>
    </lineage>
</organism>
<dbReference type="InterPro" id="IPR013216">
    <property type="entry name" value="Methyltransf_11"/>
</dbReference>
<dbReference type="CDD" id="cd02440">
    <property type="entry name" value="AdoMet_MTases"/>
    <property type="match status" value="1"/>
</dbReference>
<comment type="similarity">
    <text evidence="8">Belongs to the methyltransferase superfamily.</text>
</comment>
<reference evidence="10 11" key="1">
    <citation type="submission" date="2019-02" db="EMBL/GenBank/DDBJ databases">
        <title>Draft Genome Sequences of Six Type Strains of the Genus Massilia.</title>
        <authorList>
            <person name="Miess H."/>
            <person name="Frediansyhah A."/>
            <person name="Gross H."/>
        </authorList>
    </citation>
    <scope>NUCLEOTIDE SEQUENCE [LARGE SCALE GENOMIC DNA]</scope>
    <source>
        <strain evidence="10 11">DSM 17473</strain>
    </source>
</reference>
<keyword evidence="4 8" id="KW-0489">Methyltransferase</keyword>
<evidence type="ECO:0000256" key="8">
    <source>
        <dbReference type="HAMAP-Rule" id="MF_00835"/>
    </source>
</evidence>
<dbReference type="Gene3D" id="3.40.50.150">
    <property type="entry name" value="Vaccinia Virus protein VP39"/>
    <property type="match status" value="1"/>
</dbReference>
<accession>A0A4P6L6G4</accession>
<dbReference type="EMBL" id="CP035913">
    <property type="protein sequence ID" value="QBE67167.1"/>
    <property type="molecule type" value="Genomic_DNA"/>
</dbReference>
<dbReference type="InterPro" id="IPR050602">
    <property type="entry name" value="Malonyl-ACP_OMT"/>
</dbReference>
<gene>
    <name evidence="8" type="primary">bioC</name>
    <name evidence="10" type="ORF">EWM63_08415</name>
</gene>